<sequence>MTAIYTHSNATVNILRGAEDLGSSGKLPAARLAAAYDGLMRRFFMACRRWAADRISHPDEENWFAMWMPASASQIG</sequence>
<dbReference type="Proteomes" id="UP000029072">
    <property type="component" value="Unassembled WGS sequence"/>
</dbReference>
<name>A0A087A162_9BIFI</name>
<proteinExistence type="predicted"/>
<evidence type="ECO:0000313" key="1">
    <source>
        <dbReference type="EMBL" id="KFI52512.1"/>
    </source>
</evidence>
<organism evidence="1 2">
    <name type="scientific">Bifidobacterium callitrichos DSM 23973</name>
    <dbReference type="NCBI Taxonomy" id="1437609"/>
    <lineage>
        <taxon>Bacteria</taxon>
        <taxon>Bacillati</taxon>
        <taxon>Actinomycetota</taxon>
        <taxon>Actinomycetes</taxon>
        <taxon>Bifidobacteriales</taxon>
        <taxon>Bifidobacteriaceae</taxon>
        <taxon>Bifidobacterium</taxon>
    </lineage>
</organism>
<dbReference type="AlphaFoldDB" id="A0A087A162"/>
<reference evidence="1 2" key="1">
    <citation type="submission" date="2014-03" db="EMBL/GenBank/DDBJ databases">
        <title>Genomics of Bifidobacteria.</title>
        <authorList>
            <person name="Ventura M."/>
            <person name="Milani C."/>
            <person name="Lugli G.A."/>
        </authorList>
    </citation>
    <scope>NUCLEOTIDE SEQUENCE [LARGE SCALE GENOMIC DNA]</scope>
    <source>
        <strain evidence="1 2">DSM 23973</strain>
    </source>
</reference>
<comment type="caution">
    <text evidence="1">The sequence shown here is derived from an EMBL/GenBank/DDBJ whole genome shotgun (WGS) entry which is preliminary data.</text>
</comment>
<gene>
    <name evidence="1" type="ORF">BCAL_1845</name>
</gene>
<dbReference type="OrthoDB" id="3237866at2"/>
<evidence type="ECO:0000313" key="2">
    <source>
        <dbReference type="Proteomes" id="UP000029072"/>
    </source>
</evidence>
<dbReference type="EMBL" id="JGYS01000016">
    <property type="protein sequence ID" value="KFI52512.1"/>
    <property type="molecule type" value="Genomic_DNA"/>
</dbReference>
<accession>A0A087A162</accession>
<dbReference type="STRING" id="1437609.BCAL_1845"/>
<dbReference type="RefSeq" id="WP_043164185.1">
    <property type="nucleotide sequence ID" value="NZ_JDUV01000002.1"/>
</dbReference>
<protein>
    <submittedName>
        <fullName evidence="1">Uncharacterized protein</fullName>
    </submittedName>
</protein>